<evidence type="ECO:0000256" key="2">
    <source>
        <dbReference type="ARBA" id="ARBA00022692"/>
    </source>
</evidence>
<feature type="domain" description="ABC transmembrane type-1" evidence="9">
    <location>
        <begin position="25"/>
        <end position="326"/>
    </location>
</feature>
<evidence type="ECO:0000256" key="7">
    <source>
        <dbReference type="SAM" id="Phobius"/>
    </source>
</evidence>
<dbReference type="InterPro" id="IPR036640">
    <property type="entry name" value="ABC1_TM_sf"/>
</dbReference>
<name>A0ABY7VWA3_9BACT</name>
<gene>
    <name evidence="10" type="ORF">PQO03_20450</name>
</gene>
<evidence type="ECO:0000256" key="1">
    <source>
        <dbReference type="ARBA" id="ARBA00004651"/>
    </source>
</evidence>
<dbReference type="InterPro" id="IPR027417">
    <property type="entry name" value="P-loop_NTPase"/>
</dbReference>
<dbReference type="EMBL" id="CP117812">
    <property type="protein sequence ID" value="WDE98191.1"/>
    <property type="molecule type" value="Genomic_DNA"/>
</dbReference>
<feature type="transmembrane region" description="Helical" evidence="7">
    <location>
        <begin position="154"/>
        <end position="176"/>
    </location>
</feature>
<dbReference type="SUPFAM" id="SSF52540">
    <property type="entry name" value="P-loop containing nucleoside triphosphate hydrolases"/>
    <property type="match status" value="1"/>
</dbReference>
<feature type="transmembrane region" description="Helical" evidence="7">
    <location>
        <begin position="270"/>
        <end position="290"/>
    </location>
</feature>
<dbReference type="InterPro" id="IPR039421">
    <property type="entry name" value="Type_1_exporter"/>
</dbReference>
<evidence type="ECO:0000256" key="6">
    <source>
        <dbReference type="ARBA" id="ARBA00023136"/>
    </source>
</evidence>
<reference evidence="10 11" key="1">
    <citation type="submission" date="2023-02" db="EMBL/GenBank/DDBJ databases">
        <title>Genome sequence of Lentisphaera profundi SAORIC-696.</title>
        <authorList>
            <person name="Kim e."/>
            <person name="Cho J.-C."/>
            <person name="Choi A."/>
            <person name="Kang I."/>
        </authorList>
    </citation>
    <scope>NUCLEOTIDE SEQUENCE [LARGE SCALE GENOMIC DNA]</scope>
    <source>
        <strain evidence="10 11">SAORIC-696</strain>
    </source>
</reference>
<dbReference type="SMART" id="SM00382">
    <property type="entry name" value="AAA"/>
    <property type="match status" value="1"/>
</dbReference>
<organism evidence="10 11">
    <name type="scientific">Lentisphaera profundi</name>
    <dbReference type="NCBI Taxonomy" id="1658616"/>
    <lineage>
        <taxon>Bacteria</taxon>
        <taxon>Pseudomonadati</taxon>
        <taxon>Lentisphaerota</taxon>
        <taxon>Lentisphaeria</taxon>
        <taxon>Lentisphaerales</taxon>
        <taxon>Lentisphaeraceae</taxon>
        <taxon>Lentisphaera</taxon>
    </lineage>
</organism>
<evidence type="ECO:0000256" key="5">
    <source>
        <dbReference type="ARBA" id="ARBA00022989"/>
    </source>
</evidence>
<dbReference type="Pfam" id="PF00005">
    <property type="entry name" value="ABC_tran"/>
    <property type="match status" value="1"/>
</dbReference>
<dbReference type="InterPro" id="IPR017871">
    <property type="entry name" value="ABC_transporter-like_CS"/>
</dbReference>
<evidence type="ECO:0000256" key="3">
    <source>
        <dbReference type="ARBA" id="ARBA00022741"/>
    </source>
</evidence>
<keyword evidence="11" id="KW-1185">Reference proteome</keyword>
<feature type="transmembrane region" description="Helical" evidence="7">
    <location>
        <begin position="296"/>
        <end position="314"/>
    </location>
</feature>
<keyword evidence="6 7" id="KW-0472">Membrane</keyword>
<dbReference type="RefSeq" id="WP_274153016.1">
    <property type="nucleotide sequence ID" value="NZ_CP117812.1"/>
</dbReference>
<feature type="transmembrane region" description="Helical" evidence="7">
    <location>
        <begin position="23"/>
        <end position="48"/>
    </location>
</feature>
<dbReference type="PROSITE" id="PS50929">
    <property type="entry name" value="ABC_TM1F"/>
    <property type="match status" value="1"/>
</dbReference>
<feature type="transmembrane region" description="Helical" evidence="7">
    <location>
        <begin position="78"/>
        <end position="101"/>
    </location>
</feature>
<evidence type="ECO:0000256" key="4">
    <source>
        <dbReference type="ARBA" id="ARBA00022840"/>
    </source>
</evidence>
<dbReference type="InterPro" id="IPR003439">
    <property type="entry name" value="ABC_transporter-like_ATP-bd"/>
</dbReference>
<keyword evidence="3" id="KW-0547">Nucleotide-binding</keyword>
<evidence type="ECO:0000313" key="11">
    <source>
        <dbReference type="Proteomes" id="UP001214250"/>
    </source>
</evidence>
<keyword evidence="4 10" id="KW-0067">ATP-binding</keyword>
<protein>
    <submittedName>
        <fullName evidence="10">ABC transporter ATP-binding protein</fullName>
    </submittedName>
</protein>
<evidence type="ECO:0000259" key="9">
    <source>
        <dbReference type="PROSITE" id="PS50929"/>
    </source>
</evidence>
<keyword evidence="5 7" id="KW-1133">Transmembrane helix</keyword>
<feature type="domain" description="ABC transporter" evidence="8">
    <location>
        <begin position="356"/>
        <end position="579"/>
    </location>
</feature>
<sequence length="580" mass="66381">MNNIIKALKFLNKILNRKDKKNAMLVALAMLINVLSDLLSLALVLPVINLVLTDDFLQKNDSVKYLYDFFGFWQEKTFIIATCLSLFIIFLIKNLLSLWIARFQIKHIQNFVNNNALQLLEIYFRKGLNYIKNNNSNKLIFNIYAGSQRLGNNVLLSLINLGNECLIILLITISIALYDIKIVMLLALLITPFFLIFYRKTKHKISALGYSLNKETPKLNEYLFQTFHGYCDTVVSDTFPYQKQRITDKLNTLKDIQTKSFLYRLCPTKIIETCLILSISTIVIYGIYFIDSKEQLITLIGIFFLAAYRTMPSINRIMIALMSLNENLFLLDTLKDLNQKASHEEKPSTVKFTSSLKLENISYAFPDKPHDFIFENFDLEIKKGETVGIIGSSGSGKTTLMNILLGFYPLSKGHYLIDEQDIENFNKNSFYGKVGYVQQNVYLTDSSIASNVAYGQNENDFDRDKIKHCLEQAQLTEFHLTQEQGIDSLIGENGVKISGGQRQRIGIARALYYDAEILFFDEATSALDSQTEDEITKAIESLSKTNLTIIIIAHRISTLKHTDYIIELNNGRIQKTLEQK</sequence>
<dbReference type="PROSITE" id="PS00211">
    <property type="entry name" value="ABC_TRANSPORTER_1"/>
    <property type="match status" value="1"/>
</dbReference>
<dbReference type="PANTHER" id="PTHR24221:SF654">
    <property type="entry name" value="ATP-BINDING CASSETTE SUB-FAMILY B MEMBER 6"/>
    <property type="match status" value="1"/>
</dbReference>
<dbReference type="GO" id="GO:0005524">
    <property type="term" value="F:ATP binding"/>
    <property type="evidence" value="ECO:0007669"/>
    <property type="project" value="UniProtKB-KW"/>
</dbReference>
<dbReference type="Gene3D" id="1.20.1560.10">
    <property type="entry name" value="ABC transporter type 1, transmembrane domain"/>
    <property type="match status" value="1"/>
</dbReference>
<evidence type="ECO:0000259" key="8">
    <source>
        <dbReference type="PROSITE" id="PS50893"/>
    </source>
</evidence>
<feature type="transmembrane region" description="Helical" evidence="7">
    <location>
        <begin position="182"/>
        <end position="198"/>
    </location>
</feature>
<dbReference type="PROSITE" id="PS50893">
    <property type="entry name" value="ABC_TRANSPORTER_2"/>
    <property type="match status" value="1"/>
</dbReference>
<proteinExistence type="predicted"/>
<accession>A0ABY7VWA3</accession>
<evidence type="ECO:0000313" key="10">
    <source>
        <dbReference type="EMBL" id="WDE98191.1"/>
    </source>
</evidence>
<dbReference type="InterPro" id="IPR011527">
    <property type="entry name" value="ABC1_TM_dom"/>
</dbReference>
<dbReference type="Proteomes" id="UP001214250">
    <property type="component" value="Chromosome 2"/>
</dbReference>
<dbReference type="PANTHER" id="PTHR24221">
    <property type="entry name" value="ATP-BINDING CASSETTE SUB-FAMILY B"/>
    <property type="match status" value="1"/>
</dbReference>
<dbReference type="SUPFAM" id="SSF90123">
    <property type="entry name" value="ABC transporter transmembrane region"/>
    <property type="match status" value="1"/>
</dbReference>
<keyword evidence="2 7" id="KW-0812">Transmembrane</keyword>
<comment type="subcellular location">
    <subcellularLocation>
        <location evidence="1">Cell membrane</location>
        <topology evidence="1">Multi-pass membrane protein</topology>
    </subcellularLocation>
</comment>
<dbReference type="Gene3D" id="3.40.50.300">
    <property type="entry name" value="P-loop containing nucleotide triphosphate hydrolases"/>
    <property type="match status" value="1"/>
</dbReference>
<dbReference type="InterPro" id="IPR003593">
    <property type="entry name" value="AAA+_ATPase"/>
</dbReference>